<sequence length="51" mass="5751">MREKLITGSIILTLLLGAMILRLLGISDIAFLVYTFVTIVIISLLFILMRQ</sequence>
<feature type="transmembrane region" description="Helical" evidence="1">
    <location>
        <begin position="31"/>
        <end position="49"/>
    </location>
</feature>
<reference evidence="2 3" key="1">
    <citation type="submission" date="2018-06" db="EMBL/GenBank/DDBJ databases">
        <authorList>
            <consortium name="Pathogen Informatics"/>
            <person name="Doyle S."/>
        </authorList>
    </citation>
    <scope>NUCLEOTIDE SEQUENCE [LARGE SCALE GENOMIC DNA]</scope>
    <source>
        <strain evidence="2 3">NCTC13832</strain>
    </source>
</reference>
<evidence type="ECO:0000313" key="2">
    <source>
        <dbReference type="EMBL" id="SUM56453.1"/>
    </source>
</evidence>
<name>A0A380GRR8_9STAP</name>
<keyword evidence="1" id="KW-0472">Membrane</keyword>
<organism evidence="2 3">
    <name type="scientific">Staphylococcus microti</name>
    <dbReference type="NCBI Taxonomy" id="569857"/>
    <lineage>
        <taxon>Bacteria</taxon>
        <taxon>Bacillati</taxon>
        <taxon>Bacillota</taxon>
        <taxon>Bacilli</taxon>
        <taxon>Bacillales</taxon>
        <taxon>Staphylococcaceae</taxon>
        <taxon>Staphylococcus</taxon>
    </lineage>
</organism>
<proteinExistence type="predicted"/>
<dbReference type="AlphaFoldDB" id="A0A380GRR8"/>
<keyword evidence="1" id="KW-0812">Transmembrane</keyword>
<dbReference type="Proteomes" id="UP000254100">
    <property type="component" value="Unassembled WGS sequence"/>
</dbReference>
<gene>
    <name evidence="2" type="ORF">NCTC13832_00084</name>
</gene>
<evidence type="ECO:0000313" key="3">
    <source>
        <dbReference type="Proteomes" id="UP000254100"/>
    </source>
</evidence>
<dbReference type="RefSeq" id="WP_160149173.1">
    <property type="nucleotide sequence ID" value="NZ_UHDT01000001.1"/>
</dbReference>
<dbReference type="EMBL" id="UHDT01000001">
    <property type="protein sequence ID" value="SUM56453.1"/>
    <property type="molecule type" value="Genomic_DNA"/>
</dbReference>
<protein>
    <submittedName>
        <fullName evidence="2">Uncharacterized protein</fullName>
    </submittedName>
</protein>
<feature type="transmembrane region" description="Helical" evidence="1">
    <location>
        <begin position="5"/>
        <end position="25"/>
    </location>
</feature>
<keyword evidence="1" id="KW-1133">Transmembrane helix</keyword>
<accession>A0A380GRR8</accession>
<evidence type="ECO:0000256" key="1">
    <source>
        <dbReference type="SAM" id="Phobius"/>
    </source>
</evidence>